<dbReference type="CDD" id="cd00086">
    <property type="entry name" value="homeodomain"/>
    <property type="match status" value="1"/>
</dbReference>
<dbReference type="PROSITE" id="PS51179">
    <property type="entry name" value="POU_3"/>
    <property type="match status" value="1"/>
</dbReference>
<feature type="DNA-binding region" description="Homeobox" evidence="5">
    <location>
        <begin position="143"/>
        <end position="202"/>
    </location>
</feature>
<protein>
    <submittedName>
        <fullName evidence="10">POU domain, class 3, transcription factor 3-like</fullName>
    </submittedName>
</protein>
<dbReference type="InterPro" id="IPR010982">
    <property type="entry name" value="Lambda_DNA-bd_dom_sf"/>
</dbReference>
<dbReference type="Pfam" id="PF00157">
    <property type="entry name" value="Pou"/>
    <property type="match status" value="1"/>
</dbReference>
<evidence type="ECO:0000256" key="1">
    <source>
        <dbReference type="ARBA" id="ARBA00004123"/>
    </source>
</evidence>
<evidence type="ECO:0000259" key="7">
    <source>
        <dbReference type="PROSITE" id="PS50071"/>
    </source>
</evidence>
<dbReference type="PANTHER" id="PTHR11636">
    <property type="entry name" value="POU DOMAIN"/>
    <property type="match status" value="1"/>
</dbReference>
<reference evidence="10" key="1">
    <citation type="submission" date="2025-08" db="UniProtKB">
        <authorList>
            <consortium name="RefSeq"/>
        </authorList>
    </citation>
    <scope>IDENTIFICATION</scope>
</reference>
<dbReference type="Proteomes" id="UP000515154">
    <property type="component" value="Unplaced"/>
</dbReference>
<dbReference type="Gene3D" id="1.10.10.60">
    <property type="entry name" value="Homeodomain-like"/>
    <property type="match status" value="1"/>
</dbReference>
<keyword evidence="4 5" id="KW-0539">Nucleus</keyword>
<name>A0A6P7TTE6_9MOLL</name>
<dbReference type="InterPro" id="IPR000327">
    <property type="entry name" value="POU_dom"/>
</dbReference>
<dbReference type="AlphaFoldDB" id="A0A6P7TTE6"/>
<keyword evidence="3 5" id="KW-0371">Homeobox</keyword>
<dbReference type="InterPro" id="IPR013847">
    <property type="entry name" value="POU"/>
</dbReference>
<dbReference type="Gene3D" id="1.10.260.40">
    <property type="entry name" value="lambda repressor-like DNA-binding domains"/>
    <property type="match status" value="1"/>
</dbReference>
<dbReference type="PRINTS" id="PR00028">
    <property type="entry name" value="POUDOMAIN"/>
</dbReference>
<dbReference type="RefSeq" id="XP_029655559.1">
    <property type="nucleotide sequence ID" value="XM_029799699.1"/>
</dbReference>
<dbReference type="GO" id="GO:0000981">
    <property type="term" value="F:DNA-binding transcription factor activity, RNA polymerase II-specific"/>
    <property type="evidence" value="ECO:0007669"/>
    <property type="project" value="InterPro"/>
</dbReference>
<dbReference type="InterPro" id="IPR050255">
    <property type="entry name" value="POU_domain_TF"/>
</dbReference>
<evidence type="ECO:0000256" key="5">
    <source>
        <dbReference type="PROSITE-ProRule" id="PRU00108"/>
    </source>
</evidence>
<proteinExistence type="predicted"/>
<evidence type="ECO:0000259" key="8">
    <source>
        <dbReference type="PROSITE" id="PS51179"/>
    </source>
</evidence>
<dbReference type="SMART" id="SM00352">
    <property type="entry name" value="POU"/>
    <property type="match status" value="1"/>
</dbReference>
<dbReference type="InterPro" id="IPR017970">
    <property type="entry name" value="Homeobox_CS"/>
</dbReference>
<dbReference type="Pfam" id="PF00046">
    <property type="entry name" value="Homeodomain"/>
    <property type="match status" value="1"/>
</dbReference>
<accession>A0A6P7TTE6</accession>
<dbReference type="InterPro" id="IPR009057">
    <property type="entry name" value="Homeodomain-like_sf"/>
</dbReference>
<evidence type="ECO:0000256" key="6">
    <source>
        <dbReference type="RuleBase" id="RU000682"/>
    </source>
</evidence>
<dbReference type="PROSITE" id="PS50071">
    <property type="entry name" value="HOMEOBOX_2"/>
    <property type="match status" value="1"/>
</dbReference>
<evidence type="ECO:0000256" key="4">
    <source>
        <dbReference type="ARBA" id="ARBA00023242"/>
    </source>
</evidence>
<dbReference type="KEGG" id="osn:115229331"/>
<dbReference type="SMART" id="SM00389">
    <property type="entry name" value="HOX"/>
    <property type="match status" value="1"/>
</dbReference>
<dbReference type="PROSITE" id="PS00027">
    <property type="entry name" value="HOMEOBOX_1"/>
    <property type="match status" value="1"/>
</dbReference>
<keyword evidence="2 5" id="KW-0238">DNA-binding</keyword>
<evidence type="ECO:0000256" key="2">
    <source>
        <dbReference type="ARBA" id="ARBA00023125"/>
    </source>
</evidence>
<dbReference type="SUPFAM" id="SSF47413">
    <property type="entry name" value="lambda repressor-like DNA-binding domains"/>
    <property type="match status" value="1"/>
</dbReference>
<evidence type="ECO:0000313" key="10">
    <source>
        <dbReference type="RefSeq" id="XP_029655559.1"/>
    </source>
</evidence>
<dbReference type="GO" id="GO:0000978">
    <property type="term" value="F:RNA polymerase II cis-regulatory region sequence-specific DNA binding"/>
    <property type="evidence" value="ECO:0007669"/>
    <property type="project" value="TreeGrafter"/>
</dbReference>
<dbReference type="GO" id="GO:0005634">
    <property type="term" value="C:nucleus"/>
    <property type="evidence" value="ECO:0007669"/>
    <property type="project" value="UniProtKB-SubCell"/>
</dbReference>
<keyword evidence="9" id="KW-1185">Reference proteome</keyword>
<dbReference type="InterPro" id="IPR001356">
    <property type="entry name" value="HD"/>
</dbReference>
<evidence type="ECO:0000256" key="3">
    <source>
        <dbReference type="ARBA" id="ARBA00023155"/>
    </source>
</evidence>
<feature type="domain" description="Homeobox" evidence="7">
    <location>
        <begin position="141"/>
        <end position="201"/>
    </location>
</feature>
<evidence type="ECO:0000313" key="9">
    <source>
        <dbReference type="Proteomes" id="UP000515154"/>
    </source>
</evidence>
<organism evidence="9 10">
    <name type="scientific">Octopus sinensis</name>
    <name type="common">East Asian common octopus</name>
    <dbReference type="NCBI Taxonomy" id="2607531"/>
    <lineage>
        <taxon>Eukaryota</taxon>
        <taxon>Metazoa</taxon>
        <taxon>Spiralia</taxon>
        <taxon>Lophotrochozoa</taxon>
        <taxon>Mollusca</taxon>
        <taxon>Cephalopoda</taxon>
        <taxon>Coleoidea</taxon>
        <taxon>Octopodiformes</taxon>
        <taxon>Octopoda</taxon>
        <taxon>Incirrata</taxon>
        <taxon>Octopodidae</taxon>
        <taxon>Octopus</taxon>
    </lineage>
</organism>
<dbReference type="PANTHER" id="PTHR11636:SF89">
    <property type="entry name" value="POU DOMAIN PROTEIN 2, ISOFORM B-RELATED"/>
    <property type="match status" value="1"/>
</dbReference>
<feature type="domain" description="POU-specific" evidence="8">
    <location>
        <begin position="52"/>
        <end position="126"/>
    </location>
</feature>
<comment type="subcellular location">
    <subcellularLocation>
        <location evidence="1 5 6">Nucleus</location>
    </subcellularLocation>
</comment>
<sequence length="239" mass="28419">MDLNDYPNNKLVMYQPDYYMWEPYNEMWGSYVYSDEDLFRSYLVKDKEEQPKENVSSEELVDFAKKFKQIRMRNGHTQADVGNALGNLYGSFLSQTTVCRFESLQLSTKNMCKLKPLLEKWVDEITSDTMDNCIPEKHMHVQKRKKRTPIDNSLKYALEKYFFQNPKPVSNTLRRIASSLNLDKDVVRVWFCNRRQKAKRDKLDNLEEAPINHNPFFNTNEDMFFLGIHQIILVLNNDF</sequence>
<gene>
    <name evidence="10" type="primary">LOC115229331</name>
</gene>
<dbReference type="SUPFAM" id="SSF46689">
    <property type="entry name" value="Homeodomain-like"/>
    <property type="match status" value="1"/>
</dbReference>